<dbReference type="PANTHER" id="PTHR31260">
    <property type="entry name" value="CYSTATIN/MONELLIN SUPERFAMILY PROTEIN"/>
    <property type="match status" value="1"/>
</dbReference>
<keyword evidence="1" id="KW-1185">Reference proteome</keyword>
<dbReference type="GeneID" id="104720680"/>
<reference evidence="1" key="1">
    <citation type="journal article" date="2014" name="Nat. Commun.">
        <title>The emerging biofuel crop Camelina sativa retains a highly undifferentiated hexaploid genome structure.</title>
        <authorList>
            <person name="Kagale S."/>
            <person name="Koh C."/>
            <person name="Nixon J."/>
            <person name="Bollina V."/>
            <person name="Clarke W.E."/>
            <person name="Tuteja R."/>
            <person name="Spillane C."/>
            <person name="Robinson S.J."/>
            <person name="Links M.G."/>
            <person name="Clarke C."/>
            <person name="Higgins E.E."/>
            <person name="Huebert T."/>
            <person name="Sharpe A.G."/>
            <person name="Parkin I.A."/>
        </authorList>
    </citation>
    <scope>NUCLEOTIDE SEQUENCE [LARGE SCALE GENOMIC DNA]</scope>
    <source>
        <strain evidence="1">cv. DH55</strain>
    </source>
</reference>
<dbReference type="InterPro" id="IPR006462">
    <property type="entry name" value="MS5"/>
</dbReference>
<proteinExistence type="predicted"/>
<dbReference type="Pfam" id="PF04776">
    <property type="entry name" value="protein_MS5"/>
    <property type="match status" value="1"/>
</dbReference>
<organism evidence="1 2">
    <name type="scientific">Camelina sativa</name>
    <name type="common">False flax</name>
    <name type="synonym">Myagrum sativum</name>
    <dbReference type="NCBI Taxonomy" id="90675"/>
    <lineage>
        <taxon>Eukaryota</taxon>
        <taxon>Viridiplantae</taxon>
        <taxon>Streptophyta</taxon>
        <taxon>Embryophyta</taxon>
        <taxon>Tracheophyta</taxon>
        <taxon>Spermatophyta</taxon>
        <taxon>Magnoliopsida</taxon>
        <taxon>eudicotyledons</taxon>
        <taxon>Gunneridae</taxon>
        <taxon>Pentapetalae</taxon>
        <taxon>rosids</taxon>
        <taxon>malvids</taxon>
        <taxon>Brassicales</taxon>
        <taxon>Brassicaceae</taxon>
        <taxon>Camelineae</taxon>
        <taxon>Camelina</taxon>
    </lineage>
</organism>
<dbReference type="Proteomes" id="UP000694864">
    <property type="component" value="Chromosome 10"/>
</dbReference>
<dbReference type="NCBIfam" id="TIGR01572">
    <property type="entry name" value="A_thl_para_3677"/>
    <property type="match status" value="1"/>
</dbReference>
<sequence length="259" mass="29684">MSLRIESNEAMDSDSRQRSKRLKKCDGFGTVVLGYGRELLREVCDDRWSPCCGLVRLYARMGLHRYNLLKLLRIQLPENFYIFILKIDEECFCKFILTCDIARPRGTNTDDDASIADYFYLRGSVPKCPPEDLFQNSNRFCVVKGSELQQNDWIRLYLELAVATTHTNKGRNHDLSNLKILKVAIETTEDLDPPSEGSLNALNALVYIRYEDSCDSRVGKDVDRIAIVKRTYSHGSFVLEGRNMAFKSEVAHGLQNLRI</sequence>
<reference evidence="2" key="2">
    <citation type="submission" date="2025-08" db="UniProtKB">
        <authorList>
            <consortium name="RefSeq"/>
        </authorList>
    </citation>
    <scope>IDENTIFICATION</scope>
    <source>
        <tissue evidence="2">Leaf</tissue>
    </source>
</reference>
<accession>A0ABM1QHX6</accession>
<evidence type="ECO:0000313" key="2">
    <source>
        <dbReference type="RefSeq" id="XP_019086364.1"/>
    </source>
</evidence>
<protein>
    <submittedName>
        <fullName evidence="2">UPF0725 protein At3g57210-like</fullName>
    </submittedName>
</protein>
<dbReference type="PANTHER" id="PTHR31260:SF39">
    <property type="entry name" value="BNAA09G28770D PROTEIN"/>
    <property type="match status" value="1"/>
</dbReference>
<name>A0ABM1QHX6_CAMSA</name>
<gene>
    <name evidence="2" type="primary">LOC104720680</name>
</gene>
<dbReference type="RefSeq" id="XP_019086364.1">
    <property type="nucleotide sequence ID" value="XM_019230819.1"/>
</dbReference>
<evidence type="ECO:0000313" key="1">
    <source>
        <dbReference type="Proteomes" id="UP000694864"/>
    </source>
</evidence>